<feature type="compositionally biased region" description="Basic and acidic residues" evidence="5">
    <location>
        <begin position="340"/>
        <end position="349"/>
    </location>
</feature>
<feature type="region of interest" description="Disordered" evidence="5">
    <location>
        <begin position="561"/>
        <end position="587"/>
    </location>
</feature>
<evidence type="ECO:0000256" key="6">
    <source>
        <dbReference type="SAM" id="Phobius"/>
    </source>
</evidence>
<comment type="caution">
    <text evidence="7">The sequence shown here is derived from an EMBL/GenBank/DDBJ whole genome shotgun (WGS) entry which is preliminary data.</text>
</comment>
<feature type="transmembrane region" description="Helical" evidence="6">
    <location>
        <begin position="129"/>
        <end position="149"/>
    </location>
</feature>
<evidence type="ECO:0000256" key="1">
    <source>
        <dbReference type="ARBA" id="ARBA00004141"/>
    </source>
</evidence>
<dbReference type="PANTHER" id="PTHR23112">
    <property type="entry name" value="G PROTEIN-COUPLED RECEPTOR 157-RELATED"/>
    <property type="match status" value="1"/>
</dbReference>
<organism evidence="7 8">
    <name type="scientific">Chaetoceros tenuissimus</name>
    <dbReference type="NCBI Taxonomy" id="426638"/>
    <lineage>
        <taxon>Eukaryota</taxon>
        <taxon>Sar</taxon>
        <taxon>Stramenopiles</taxon>
        <taxon>Ochrophyta</taxon>
        <taxon>Bacillariophyta</taxon>
        <taxon>Coscinodiscophyceae</taxon>
        <taxon>Chaetocerotophycidae</taxon>
        <taxon>Chaetocerotales</taxon>
        <taxon>Chaetocerotaceae</taxon>
        <taxon>Chaetoceros</taxon>
    </lineage>
</organism>
<accession>A0AAD3H6C5</accession>
<protein>
    <submittedName>
        <fullName evidence="7">Uncharacterized protein</fullName>
    </submittedName>
</protein>
<evidence type="ECO:0000256" key="5">
    <source>
        <dbReference type="SAM" id="MobiDB-lite"/>
    </source>
</evidence>
<gene>
    <name evidence="7" type="ORF">CTEN210_08124</name>
</gene>
<feature type="transmembrane region" description="Helical" evidence="6">
    <location>
        <begin position="186"/>
        <end position="204"/>
    </location>
</feature>
<name>A0AAD3H6C5_9STRA</name>
<dbReference type="GO" id="GO:0007189">
    <property type="term" value="P:adenylate cyclase-activating G protein-coupled receptor signaling pathway"/>
    <property type="evidence" value="ECO:0007669"/>
    <property type="project" value="TreeGrafter"/>
</dbReference>
<feature type="transmembrane region" description="Helical" evidence="6">
    <location>
        <begin position="90"/>
        <end position="108"/>
    </location>
</feature>
<evidence type="ECO:0000313" key="7">
    <source>
        <dbReference type="EMBL" id="GFH51648.1"/>
    </source>
</evidence>
<dbReference type="GO" id="GO:0005886">
    <property type="term" value="C:plasma membrane"/>
    <property type="evidence" value="ECO:0007669"/>
    <property type="project" value="TreeGrafter"/>
</dbReference>
<evidence type="ECO:0000256" key="4">
    <source>
        <dbReference type="ARBA" id="ARBA00023136"/>
    </source>
</evidence>
<feature type="transmembrane region" description="Helical" evidence="6">
    <location>
        <begin position="446"/>
        <end position="469"/>
    </location>
</feature>
<proteinExistence type="predicted"/>
<keyword evidence="4 6" id="KW-0472">Membrane</keyword>
<dbReference type="EMBL" id="BLLK01000045">
    <property type="protein sequence ID" value="GFH51648.1"/>
    <property type="molecule type" value="Genomic_DNA"/>
</dbReference>
<feature type="transmembrane region" description="Helical" evidence="6">
    <location>
        <begin position="15"/>
        <end position="38"/>
    </location>
</feature>
<feature type="region of interest" description="Disordered" evidence="5">
    <location>
        <begin position="251"/>
        <end position="313"/>
    </location>
</feature>
<dbReference type="PANTHER" id="PTHR23112:SF0">
    <property type="entry name" value="TRANSMEMBRANE PROTEIN 116"/>
    <property type="match status" value="1"/>
</dbReference>
<feature type="transmembrane region" description="Helical" evidence="6">
    <location>
        <begin position="50"/>
        <end position="70"/>
    </location>
</feature>
<dbReference type="AlphaFoldDB" id="A0AAD3H6C5"/>
<feature type="transmembrane region" description="Helical" evidence="6">
    <location>
        <begin position="419"/>
        <end position="440"/>
    </location>
</feature>
<keyword evidence="3 6" id="KW-1133">Transmembrane helix</keyword>
<comment type="subcellular location">
    <subcellularLocation>
        <location evidence="1">Membrane</location>
        <topology evidence="1">Multi-pass membrane protein</topology>
    </subcellularLocation>
</comment>
<evidence type="ECO:0000256" key="3">
    <source>
        <dbReference type="ARBA" id="ARBA00022989"/>
    </source>
</evidence>
<dbReference type="Proteomes" id="UP001054902">
    <property type="component" value="Unassembled WGS sequence"/>
</dbReference>
<evidence type="ECO:0000256" key="2">
    <source>
        <dbReference type="ARBA" id="ARBA00022692"/>
    </source>
</evidence>
<evidence type="ECO:0000313" key="8">
    <source>
        <dbReference type="Proteomes" id="UP001054902"/>
    </source>
</evidence>
<reference evidence="7 8" key="1">
    <citation type="journal article" date="2021" name="Sci. Rep.">
        <title>The genome of the diatom Chaetoceros tenuissimus carries an ancient integrated fragment of an extant virus.</title>
        <authorList>
            <person name="Hongo Y."/>
            <person name="Kimura K."/>
            <person name="Takaki Y."/>
            <person name="Yoshida Y."/>
            <person name="Baba S."/>
            <person name="Kobayashi G."/>
            <person name="Nagasaki K."/>
            <person name="Hano T."/>
            <person name="Tomaru Y."/>
        </authorList>
    </citation>
    <scope>NUCLEOTIDE SEQUENCE [LARGE SCALE GENOMIC DNA]</scope>
    <source>
        <strain evidence="7 8">NIES-3715</strain>
    </source>
</reference>
<sequence>MQYSYSPTQFDAIRYARLLSSAISVLTTGFFIGSILVTSQLKLTLPMRRIIFSFCIYGLIHGIVNFAPVFYLDEDYIRRPCSIEGFFRTISNAGTSLYLTSMLVYYYCTVKLNMTDVKFKRKVEGFLHVFINIYSFIGAIVIATSRLYFTDDNGICDVRPNPSCATETTIDSTCKKENVKATALRWVFSDALIVLNFLYIIVVWRKVNQAVTRTNKQSNIRRFGAQSSCNATPNTTSQILKRFAGVIGFSENSRTSKSRQHPPSRYSSFSRNRQQSMSRNSAVAKDQSDCKIGEDGLQMTRNELSSPSRSGILRTMSRKYSALDSNIIDAESNRRPSRGSRIESVEHVQSRPPSSSSRRIPDFNLSEVRSKASEVISPLEDIGENGMERKKLRRTSVPKRRRSTRIQIQKELINLQSKLFISFYVLVWIFPLCCHIADLVDKGVPFALMICSLLLNPLVGSLGCFLYCFPHIMSKVRTRDTSWCSTAFEVLKKGGDGDRIGVSRRRNSVFDQDKGGNVLTRFVLKTLSKSKRKKRSREKSKQRNCLGLSVHDIESLRQLNADEDGTFKTEKTSPLKKPKKSRESEQRNCLGLSVHDIEVLKQLDADEDEISTKERMSPLEVGHTELVAGSKSAENIDCVKKLDEEEQLNCEQDLNDVELCYDEVNNT</sequence>
<keyword evidence="8" id="KW-1185">Reference proteome</keyword>
<feature type="region of interest" description="Disordered" evidence="5">
    <location>
        <begin position="328"/>
        <end position="361"/>
    </location>
</feature>
<feature type="compositionally biased region" description="Polar residues" evidence="5">
    <location>
        <begin position="299"/>
        <end position="309"/>
    </location>
</feature>
<keyword evidence="2 6" id="KW-0812">Transmembrane</keyword>
<feature type="compositionally biased region" description="Low complexity" evidence="5">
    <location>
        <begin position="267"/>
        <end position="281"/>
    </location>
</feature>
<dbReference type="GO" id="GO:0004930">
    <property type="term" value="F:G protein-coupled receptor activity"/>
    <property type="evidence" value="ECO:0007669"/>
    <property type="project" value="TreeGrafter"/>
</dbReference>